<evidence type="ECO:0000313" key="2">
    <source>
        <dbReference type="EMBL" id="KAL3800750.1"/>
    </source>
</evidence>
<keyword evidence="3" id="KW-1185">Reference proteome</keyword>
<dbReference type="AlphaFoldDB" id="A0ABD3QKH2"/>
<evidence type="ECO:0000256" key="1">
    <source>
        <dbReference type="SAM" id="MobiDB-lite"/>
    </source>
</evidence>
<accession>A0ABD3QKH2</accession>
<reference evidence="2 3" key="1">
    <citation type="submission" date="2024-10" db="EMBL/GenBank/DDBJ databases">
        <title>Updated reference genomes for cyclostephanoid diatoms.</title>
        <authorList>
            <person name="Roberts W.R."/>
            <person name="Alverson A.J."/>
        </authorList>
    </citation>
    <scope>NUCLEOTIDE SEQUENCE [LARGE SCALE GENOMIC DNA]</scope>
    <source>
        <strain evidence="2 3">AJA276-08</strain>
    </source>
</reference>
<feature type="compositionally biased region" description="Basic and acidic residues" evidence="1">
    <location>
        <begin position="63"/>
        <end position="73"/>
    </location>
</feature>
<evidence type="ECO:0000313" key="3">
    <source>
        <dbReference type="Proteomes" id="UP001530315"/>
    </source>
</evidence>
<gene>
    <name evidence="2" type="ORF">ACHAW5_009320</name>
</gene>
<organism evidence="2 3">
    <name type="scientific">Stephanodiscus triporus</name>
    <dbReference type="NCBI Taxonomy" id="2934178"/>
    <lineage>
        <taxon>Eukaryota</taxon>
        <taxon>Sar</taxon>
        <taxon>Stramenopiles</taxon>
        <taxon>Ochrophyta</taxon>
        <taxon>Bacillariophyta</taxon>
        <taxon>Coscinodiscophyceae</taxon>
        <taxon>Thalassiosirophycidae</taxon>
        <taxon>Stephanodiscales</taxon>
        <taxon>Stephanodiscaceae</taxon>
        <taxon>Stephanodiscus</taxon>
    </lineage>
</organism>
<feature type="region of interest" description="Disordered" evidence="1">
    <location>
        <begin position="33"/>
        <end position="115"/>
    </location>
</feature>
<dbReference type="Proteomes" id="UP001530315">
    <property type="component" value="Unassembled WGS sequence"/>
</dbReference>
<sequence>MSGFAADTTFMIHAARLNEGGIPRLHIDRMSSWSYASDDSDDDSEDIIEEMRRPVARPPAAPDGRDVRNDHPESGGIVWSISPPHPRRPEPEDLSSESSSQNLKKTTKVTMADTE</sequence>
<feature type="compositionally biased region" description="Acidic residues" evidence="1">
    <location>
        <begin position="38"/>
        <end position="48"/>
    </location>
</feature>
<proteinExistence type="predicted"/>
<comment type="caution">
    <text evidence="2">The sequence shown here is derived from an EMBL/GenBank/DDBJ whole genome shotgun (WGS) entry which is preliminary data.</text>
</comment>
<dbReference type="EMBL" id="JALLAZ020000210">
    <property type="protein sequence ID" value="KAL3800750.1"/>
    <property type="molecule type" value="Genomic_DNA"/>
</dbReference>
<protein>
    <submittedName>
        <fullName evidence="2">Uncharacterized protein</fullName>
    </submittedName>
</protein>
<name>A0ABD3QKH2_9STRA</name>